<sequence>MITGYRLVIRRVAAFLTVSAMLWHAIVGCCAHHVHVETESGVANYAQRETATADAHGDCCNHAHAHAVAAVATEAETPNCPDHDSECSEAKCVFVAARSDDALSLADNWTQQASFLGIGTPLSAASEFDSLRLHSYSLASPTGALMRRHLALGVLRI</sequence>
<reference evidence="2 3" key="1">
    <citation type="submission" date="2006-02" db="EMBL/GenBank/DDBJ databases">
        <authorList>
            <person name="Amann R."/>
            <person name="Ferriera S."/>
            <person name="Johnson J."/>
            <person name="Kravitz S."/>
            <person name="Halpern A."/>
            <person name="Remington K."/>
            <person name="Beeson K."/>
            <person name="Tran B."/>
            <person name="Rogers Y.-H."/>
            <person name="Friedman R."/>
            <person name="Venter J.C."/>
        </authorList>
    </citation>
    <scope>NUCLEOTIDE SEQUENCE [LARGE SCALE GENOMIC DNA]</scope>
    <source>
        <strain evidence="2 3">DSM 3645</strain>
    </source>
</reference>
<dbReference type="Proteomes" id="UP000004358">
    <property type="component" value="Unassembled WGS sequence"/>
</dbReference>
<feature type="signal peptide" evidence="1">
    <location>
        <begin position="1"/>
        <end position="25"/>
    </location>
</feature>
<comment type="caution">
    <text evidence="2">The sequence shown here is derived from an EMBL/GenBank/DDBJ whole genome shotgun (WGS) entry which is preliminary data.</text>
</comment>
<dbReference type="AlphaFoldDB" id="A3ZVA7"/>
<protein>
    <submittedName>
        <fullName evidence="2">Uncharacterized protein</fullName>
    </submittedName>
</protein>
<keyword evidence="1" id="KW-0732">Signal</keyword>
<dbReference type="PROSITE" id="PS51257">
    <property type="entry name" value="PROKAR_LIPOPROTEIN"/>
    <property type="match status" value="1"/>
</dbReference>
<feature type="chain" id="PRO_5002665346" evidence="1">
    <location>
        <begin position="26"/>
        <end position="157"/>
    </location>
</feature>
<proteinExistence type="predicted"/>
<gene>
    <name evidence="2" type="ORF">DSM3645_02218</name>
</gene>
<dbReference type="EMBL" id="AANZ01000014">
    <property type="protein sequence ID" value="EAQ79253.1"/>
    <property type="molecule type" value="Genomic_DNA"/>
</dbReference>
<organism evidence="2 3">
    <name type="scientific">Blastopirellula marina DSM 3645</name>
    <dbReference type="NCBI Taxonomy" id="314230"/>
    <lineage>
        <taxon>Bacteria</taxon>
        <taxon>Pseudomonadati</taxon>
        <taxon>Planctomycetota</taxon>
        <taxon>Planctomycetia</taxon>
        <taxon>Pirellulales</taxon>
        <taxon>Pirellulaceae</taxon>
        <taxon>Blastopirellula</taxon>
    </lineage>
</organism>
<accession>A3ZVA7</accession>
<dbReference type="HOGENOM" id="CLU_1674521_0_0_0"/>
<evidence type="ECO:0000256" key="1">
    <source>
        <dbReference type="SAM" id="SignalP"/>
    </source>
</evidence>
<evidence type="ECO:0000313" key="3">
    <source>
        <dbReference type="Proteomes" id="UP000004358"/>
    </source>
</evidence>
<name>A3ZVA7_9BACT</name>
<evidence type="ECO:0000313" key="2">
    <source>
        <dbReference type="EMBL" id="EAQ79253.1"/>
    </source>
</evidence>